<feature type="non-terminal residue" evidence="10">
    <location>
        <position position="1"/>
    </location>
</feature>
<organism evidence="9 10">
    <name type="scientific">Gymnodraco acuticeps</name>
    <name type="common">Antarctic dragonfish</name>
    <dbReference type="NCBI Taxonomy" id="8218"/>
    <lineage>
        <taxon>Eukaryota</taxon>
        <taxon>Metazoa</taxon>
        <taxon>Chordata</taxon>
        <taxon>Craniata</taxon>
        <taxon>Vertebrata</taxon>
        <taxon>Euteleostomi</taxon>
        <taxon>Actinopterygii</taxon>
        <taxon>Neopterygii</taxon>
        <taxon>Teleostei</taxon>
        <taxon>Neoteleostei</taxon>
        <taxon>Acanthomorphata</taxon>
        <taxon>Eupercaria</taxon>
        <taxon>Perciformes</taxon>
        <taxon>Notothenioidei</taxon>
        <taxon>Bathydraconidae</taxon>
        <taxon>Gymnodraco</taxon>
    </lineage>
</organism>
<dbReference type="GeneID" id="117535609"/>
<name>A0A6P8TEP7_GYMAC</name>
<dbReference type="Pfam" id="PF13086">
    <property type="entry name" value="AAA_11"/>
    <property type="match status" value="3"/>
</dbReference>
<dbReference type="SMART" id="SM00955">
    <property type="entry name" value="RNB"/>
    <property type="match status" value="1"/>
</dbReference>
<evidence type="ECO:0000256" key="6">
    <source>
        <dbReference type="SAM" id="Coils"/>
    </source>
</evidence>
<dbReference type="FunCoup" id="A0A6P8TEP7">
    <property type="interactions" value="375"/>
</dbReference>
<dbReference type="SUPFAM" id="SSF50249">
    <property type="entry name" value="Nucleic acid-binding proteins"/>
    <property type="match status" value="2"/>
</dbReference>
<dbReference type="PROSITE" id="PS01175">
    <property type="entry name" value="RIBONUCLEASE_II"/>
    <property type="match status" value="1"/>
</dbReference>
<dbReference type="GO" id="GO:0005524">
    <property type="term" value="F:ATP binding"/>
    <property type="evidence" value="ECO:0007669"/>
    <property type="project" value="UniProtKB-KW"/>
</dbReference>
<accession>A0A6P8TEP7</accession>
<evidence type="ECO:0000256" key="2">
    <source>
        <dbReference type="ARBA" id="ARBA00022741"/>
    </source>
</evidence>
<dbReference type="OrthoDB" id="2285229at2759"/>
<feature type="domain" description="RNB" evidence="8">
    <location>
        <begin position="1642"/>
        <end position="2004"/>
    </location>
</feature>
<evidence type="ECO:0000259" key="7">
    <source>
        <dbReference type="SMART" id="SM00382"/>
    </source>
</evidence>
<protein>
    <submittedName>
        <fullName evidence="10">Helicase with zinc finger domain 2-like</fullName>
    </submittedName>
</protein>
<feature type="domain" description="AAA+ ATPase" evidence="7">
    <location>
        <begin position="945"/>
        <end position="1135"/>
    </location>
</feature>
<dbReference type="GO" id="GO:0043139">
    <property type="term" value="F:5'-3' DNA helicase activity"/>
    <property type="evidence" value="ECO:0007669"/>
    <property type="project" value="TreeGrafter"/>
</dbReference>
<dbReference type="Pfam" id="PF00773">
    <property type="entry name" value="RNB"/>
    <property type="match status" value="1"/>
</dbReference>
<dbReference type="Pfam" id="PF13087">
    <property type="entry name" value="AAA_12"/>
    <property type="match status" value="2"/>
</dbReference>
<feature type="coiled-coil region" evidence="6">
    <location>
        <begin position="390"/>
        <end position="425"/>
    </location>
</feature>
<dbReference type="InParanoid" id="A0A6P8TEP7"/>
<dbReference type="PANTHER" id="PTHR43788">
    <property type="entry name" value="DNA2/NAM7 HELICASE FAMILY MEMBER"/>
    <property type="match status" value="1"/>
</dbReference>
<dbReference type="GO" id="GO:0003723">
    <property type="term" value="F:RNA binding"/>
    <property type="evidence" value="ECO:0007669"/>
    <property type="project" value="InterPro"/>
</dbReference>
<dbReference type="InterPro" id="IPR047187">
    <property type="entry name" value="SF1_C_Upf1"/>
</dbReference>
<keyword evidence="6" id="KW-0175">Coiled coil</keyword>
<evidence type="ECO:0000256" key="5">
    <source>
        <dbReference type="ARBA" id="ARBA00022840"/>
    </source>
</evidence>
<dbReference type="FunFam" id="3.40.50.300:FF:001373">
    <property type="entry name" value="Helicase with zinc finger domain 2"/>
    <property type="match status" value="1"/>
</dbReference>
<evidence type="ECO:0000259" key="8">
    <source>
        <dbReference type="SMART" id="SM00955"/>
    </source>
</evidence>
<keyword evidence="9" id="KW-1185">Reference proteome</keyword>
<dbReference type="CDD" id="cd18808">
    <property type="entry name" value="SF1_C_Upf1"/>
    <property type="match status" value="2"/>
</dbReference>
<dbReference type="InterPro" id="IPR001900">
    <property type="entry name" value="RNase_II/R"/>
</dbReference>
<dbReference type="InterPro" id="IPR041677">
    <property type="entry name" value="DNA2/NAM7_AAA_11"/>
</dbReference>
<evidence type="ECO:0000256" key="4">
    <source>
        <dbReference type="ARBA" id="ARBA00022806"/>
    </source>
</evidence>
<dbReference type="GO" id="GO:0000175">
    <property type="term" value="F:3'-5'-RNA exonuclease activity"/>
    <property type="evidence" value="ECO:0007669"/>
    <property type="project" value="UniProtKB-ARBA"/>
</dbReference>
<evidence type="ECO:0000256" key="3">
    <source>
        <dbReference type="ARBA" id="ARBA00022801"/>
    </source>
</evidence>
<dbReference type="Proteomes" id="UP000515161">
    <property type="component" value="Unplaced"/>
</dbReference>
<evidence type="ECO:0000313" key="10">
    <source>
        <dbReference type="RefSeq" id="XP_034056025.1"/>
    </source>
</evidence>
<dbReference type="RefSeq" id="XP_034056025.1">
    <property type="nucleotide sequence ID" value="XM_034200134.1"/>
</dbReference>
<keyword evidence="4" id="KW-0347">Helicase</keyword>
<dbReference type="InterPro" id="IPR050534">
    <property type="entry name" value="Coronavir_polyprotein_1ab"/>
</dbReference>
<dbReference type="KEGG" id="gacu:117535609"/>
<dbReference type="InterPro" id="IPR003593">
    <property type="entry name" value="AAA+_ATPase"/>
</dbReference>
<dbReference type="InterPro" id="IPR056787">
    <property type="entry name" value="OB_HELZ2"/>
</dbReference>
<dbReference type="SMART" id="SM00382">
    <property type="entry name" value="AAA"/>
    <property type="match status" value="2"/>
</dbReference>
<evidence type="ECO:0000256" key="1">
    <source>
        <dbReference type="ARBA" id="ARBA00007913"/>
    </source>
</evidence>
<dbReference type="Gene3D" id="3.40.50.300">
    <property type="entry name" value="P-loop containing nucleotide triphosphate hydrolases"/>
    <property type="match status" value="4"/>
</dbReference>
<comment type="similarity">
    <text evidence="1">Belongs to the DNA2/NAM7 helicase family.</text>
</comment>
<evidence type="ECO:0000313" key="9">
    <source>
        <dbReference type="Proteomes" id="UP000515161"/>
    </source>
</evidence>
<dbReference type="InterPro" id="IPR022966">
    <property type="entry name" value="RNase_II/R_CS"/>
</dbReference>
<dbReference type="FunFam" id="3.40.50.300:FF:001313">
    <property type="entry name" value="Helicase with zinc finger domain 2"/>
    <property type="match status" value="1"/>
</dbReference>
<dbReference type="InterPro" id="IPR012340">
    <property type="entry name" value="NA-bd_OB-fold"/>
</dbReference>
<reference evidence="10" key="1">
    <citation type="submission" date="2025-08" db="UniProtKB">
        <authorList>
            <consortium name="RefSeq"/>
        </authorList>
    </citation>
    <scope>IDENTIFICATION</scope>
</reference>
<dbReference type="InterPro" id="IPR027417">
    <property type="entry name" value="P-loop_NTPase"/>
</dbReference>
<dbReference type="InterPro" id="IPR041679">
    <property type="entry name" value="DNA2/NAM7-like_C"/>
</dbReference>
<proteinExistence type="inferred from homology"/>
<dbReference type="PANTHER" id="PTHR43788:SF9">
    <property type="entry name" value="HELICASE WITH ZINC FINGER DOMAIN 2"/>
    <property type="match status" value="1"/>
</dbReference>
<keyword evidence="5" id="KW-0067">ATP-binding</keyword>
<sequence length="2954" mass="336648">LQLVTQRITMSATNLAPLTTKYDLKLVCTKCSVEEKEITYRFKPVQHQCARNLLLCRAKCGSKWRPVSKRPTFPNPVRYEVCYFFKEGQGCSYHKNRCTFARSDEEADVWTFEKCHRINHVSLCNLVAQSEGGADPPDHSESLRDLPALDLKAVCDLCSVKENQISYTVQSVSHKCSRNLLLAKDKACDLWRPVSERPTGGRNVVYQVCQFFVEGSGCTKHGQTCTYARSDEEATLWNYVKDKHIGREEFIRLVVESEPISITPESTAESILQQFPGEFIELCKRCFNDKPQQLTTKRWNPSCSADAAHPWDPVLVHHLSENKRKHVYSQVRPLPQNCHFEFCSHVTEGKPCWHQAGRCQAAHSEVEMAVWRVEHGGVSVRPYVLQLSRQQQAEQQLKEQQLSRQQQAEQRLKEQQLTERQLTERQLTEQQLTEQQLTEQQLTEQQSVSMYCRVCLLVLSSPDSFFEHCSSLEHAQLLSEDTTTRWRGRQPPHNHRAEFWLCERPQTCEYGSKCPKAHSEEELKEWLMRAAEEKEIRQSIGAQGLMNYNLELLEEYKNSSNEVHILSEQVNDVSISCDGDVTVECEQINETLRWNFQVETERQLVHVALLKQEPGASYTLGDISSVPCIYSPGEPFLTDDMTYDITVSFTSINPGLYDQWLVLDFDMRPVLLKKLRVRVGKLSLDDVEQPTVTFGYTFQSAERWHRGNRVIIPCSSRTEEQEKLLKKYKPPQISFLYKSSYSSQTPLNSDNYRERMHQFLYDEEQAEDQIVSRLNVCGGITTSEMLNCKKFGMMKAPRGELFCAVSIPCKLTPDTPEGLALKRSIQSALIAPLSESSQNSKVYEASILKDETSENTMYLQLSKECCSDLTLRSNESYQMEVQFQLNRHSFCTMHKAVDLLPDTKRVLPDLKHCGVPVNNIKHEKLNPKQQSAVDFITGSPNVQKYSAPLLIYGPFGTGKTFTLALAARELCKLPPNKVLICTHTNSSADLYVRDHFHPFINKKDNGTRPIRIKVNKQGKALFATDEITLKYCLLSEDKQSFLPPTKAALDRHKIVITTTTMARHFHDLNLPEGYFTHILIDEASQMLECEALMALGLAGPQTRVVLAGDHMQMGPKLFSVDDHHRSNHTLLNRLFHYYQGQKCDAAQNSRIIFNENYRSTKEIVDFVSTNFYVGKNDVIKAKGNVPPPANGNALKFHHVRGECLLDTGSMSWCNKEEVVKVAEAVKEVLEQWPLTWGPKDPSSICILSDGCQVWQMRKALSKRGLNEVHVENLANVQGKQFRAVIMTAVQTRDSLKTSHLPGLELFNDARVLNTAMTRAQSQVVVVGDAAALCCFGNCSKVWKSYIDHCINNNSVTPKHFTKDFFMKDVMETTKFQKPEHVDESSTLSDAILQELKDDYELLKKEHHLDEDKWKCKDFNNHRSRSSYNISDVDANLLKYPGMFKHGKLVRESYNKGYVVPFDNPTSRIRIKGRDNMGQTFTGDEVVLQTEKVISITKQSESARVLVCLLEDEDHSKPRQNSEETFIKRTMIPIAKSAPKIRILISKRKRNCIPIWEKMNGQWTTAAFEHLDEKLKQNNVFVVQIIGWKENCYIPLGNVIDILPIGSSVVGGLRILNKEFKVEPNTCNPDEGLFSQDEDGTHREDLSHMITFTVDPKEAKDLDDAISVREIGEHEYELGVHIADVASFVIPGCELDKEAEQRGTTYYSGSVDPVHMFPKELSTGTFSLLSDGKQRRVVSLMFKVNKKTNEIIGKHKLQLSGINSNRQLSYDEAEAIITDRYREGPAFDSVEDCVTVAYGFAKARRKDRLGSDWAYSQPDDKRLPGKRKANMMIEELSVLFNTLASKDLIDSKKTLDCTPLRCQSKPDCEKIEDFKAKCGELIPLSFHVRHKVEGVDEVGEQPSNCENIRILTEVWEDIQSAARADDIDKMVDLIAADDIHPPLQSVVDQFRKCSSKAKVICSSSHSREVFRHYSLNVDSYTQATSPIRRYMDLISQRLLHSIIHDRRAQYTTPEIATLCSQFEDNVKNAKEYEQKAEQISYAVSIKKQSASKLAFVGSPNRDSVPVAFPFNKNIFRESVSVMYKDLQLCDQPIFDEENDCITLTWKRRVYAVDNMQIHQELQMTDYGPCVELPLTTWKATVEAIDQENWDHAKSLTMEANTKQLEKQIITHSSEMAAPKSKSCDSEEQEEQREHEVDIHLRLQRGDTLQIQMTTEVRRGYILPAVQLVRIKPRFEICVDHVHSAITCFAKYAEEPSKILYRDTNEYVQIWTPLCKMESASTAVDDSDSIVIENLVVNFREKQKGSLTGSFFLPIAWITEWAIECNLSKCLLCIRKRGLTLPSTPEHSALADPRVFTWVAHGVTVKAEQKKPPNEGSEVEFYVHDRPMDNVPDCVFQKNTSFTVEIIPKSLPDIRKEEAVENIPYACDLVKAIALGKHIPKEVKPMWNHQRKELPYGLPQFNQSQHLAVEKALNNTFTIIQGPPGTGKTVVGVKIVFGFFELNAKSPRTNVDPRDAKKKQVILYCGPSNKSVDVVAEYLLRFGDRLRPLRFYSQQVEMLDYPYPDCALQFSQRSIRQERAKPELRSITLHHRMREDTNPSSGQIKYFDLRIKLALEKGKKLPPKEVKEYKKLLVKARKYEFERHDIILCTCTQSSTPNLTKTVSARQILIDECAMATEPQALIPLVCNRPEKIVLIGDHKQLRPIVKNVHVRRMGMAKSLFERYHTMHKKNAVMLDTQYRMHEEICKFPSQEFYEGNLLTGVEQPSSVLRVDNKTMPIVFGDIRGKTVSLVVNTAKGNENSKANEEERIKVIDIAEKLVTKANIEQQNIVILSPYNAQVSEIRDGLKKKKLDGITATTITKSQGSEWSYVIISTVCSLPSEQIEVEQDGGWLSRHLGFVADPNQINVGITRAKEGLCIIGNQELLNCGQTWKKLLDHFKLHNAVTDADKISVLAST</sequence>
<dbReference type="Pfam" id="PF25049">
    <property type="entry name" value="OB_HELZ2"/>
    <property type="match status" value="1"/>
</dbReference>
<keyword evidence="3" id="KW-0378">Hydrolase</keyword>
<keyword evidence="2" id="KW-0547">Nucleotide-binding</keyword>
<gene>
    <name evidence="10" type="primary">LOC117535609</name>
</gene>
<feature type="domain" description="AAA+ ATPase" evidence="7">
    <location>
        <begin position="2472"/>
        <end position="2811"/>
    </location>
</feature>
<dbReference type="SUPFAM" id="SSF52540">
    <property type="entry name" value="P-loop containing nucleoside triphosphate hydrolases"/>
    <property type="match status" value="2"/>
</dbReference>